<name>I3NN89_CIOIN</name>
<sequence>MFGVPRLQMTANFALPLLHSLVLLIVTSPGYLSAIQLPQPENQTNVATGTTNLMITATVTTSPSSCSWLGTGLSATEFYTTGFGCDSSSTSTHNITCTNSAGVINTTLTYLTSLTSNTNVSLSCDGTVVSLSMIVKDCKPNMGSGVIATTNPTSSCGFGCTAQYSCASGYNGTDVTATCQEDATFDKNPVCIQSSSLSPGAIAGIVIGCLIAVAIIIFFLIPICCAEICCCAFTILCLSWGKKKYTAGRS</sequence>
<proteinExistence type="evidence at transcript level"/>
<protein>
    <submittedName>
        <fullName evidence="3">VCRL1 variant C</fullName>
    </submittedName>
</protein>
<evidence type="ECO:0000313" key="3">
    <source>
        <dbReference type="EMBL" id="AEA08565.1"/>
    </source>
</evidence>
<reference evidence="3" key="1">
    <citation type="journal article" date="2012" name="Mol. Biol. Evol.">
        <title>Blood System Formation in the Urochordate Ciona intestinalis Requires the Variable Receptor vCRL1.</title>
        <authorList>
            <person name="Sommer F."/>
            <person name="Awazu S."/>
            <person name="Anton-Erxleben F."/>
            <person name="Jiang D."/>
            <person name="Klimovich A.V."/>
            <person name="Klimovich B.V."/>
            <person name="Samoilovich M.P."/>
            <person name="Satou Y."/>
            <person name="Kruss M."/>
            <person name="Gelhaus C."/>
            <person name="Kurn U."/>
            <person name="Bosch T.C."/>
            <person name="Khalturin K."/>
        </authorList>
    </citation>
    <scope>NUCLEOTIDE SEQUENCE</scope>
</reference>
<accession>I3NN89</accession>
<feature type="signal peptide" evidence="2">
    <location>
        <begin position="1"/>
        <end position="34"/>
    </location>
</feature>
<dbReference type="AlphaFoldDB" id="I3NN89"/>
<keyword evidence="1" id="KW-0472">Membrane</keyword>
<feature type="transmembrane region" description="Helical" evidence="1">
    <location>
        <begin position="205"/>
        <end position="238"/>
    </location>
</feature>
<dbReference type="EMBL" id="JF419160">
    <property type="protein sequence ID" value="AEA08565.1"/>
    <property type="molecule type" value="mRNA"/>
</dbReference>
<keyword evidence="1" id="KW-1133">Transmembrane helix</keyword>
<evidence type="ECO:0000256" key="2">
    <source>
        <dbReference type="SAM" id="SignalP"/>
    </source>
</evidence>
<feature type="chain" id="PRO_5003678247" evidence="2">
    <location>
        <begin position="35"/>
        <end position="250"/>
    </location>
</feature>
<gene>
    <name evidence="3" type="primary">vCRL1</name>
</gene>
<keyword evidence="2" id="KW-0732">Signal</keyword>
<evidence type="ECO:0000256" key="1">
    <source>
        <dbReference type="SAM" id="Phobius"/>
    </source>
</evidence>
<organism evidence="3">
    <name type="scientific">Ciona intestinalis</name>
    <name type="common">Transparent sea squirt</name>
    <name type="synonym">Ascidia intestinalis</name>
    <dbReference type="NCBI Taxonomy" id="7719"/>
    <lineage>
        <taxon>Eukaryota</taxon>
        <taxon>Metazoa</taxon>
        <taxon>Chordata</taxon>
        <taxon>Tunicata</taxon>
        <taxon>Ascidiacea</taxon>
        <taxon>Phlebobranchia</taxon>
        <taxon>Cionidae</taxon>
        <taxon>Ciona</taxon>
    </lineage>
</organism>
<keyword evidence="1" id="KW-0812">Transmembrane</keyword>